<dbReference type="EMBL" id="OOIP01000001">
    <property type="protein sequence ID" value="SPO35011.1"/>
    <property type="molecule type" value="Genomic_DNA"/>
</dbReference>
<sequence length="90" mass="9558">MAAHLLAEPRGTAGAALWLPARLTRPGQASAGFCRRLGAERGTDGPEASRSDPAPPTPRFSDSPDLYDCPPPTRRRHVATLTPKGSESRP</sequence>
<evidence type="ECO:0000313" key="2">
    <source>
        <dbReference type="EMBL" id="SPO35011.1"/>
    </source>
</evidence>
<keyword evidence="3" id="KW-1185">Reference proteome</keyword>
<evidence type="ECO:0000256" key="1">
    <source>
        <dbReference type="SAM" id="MobiDB-lite"/>
    </source>
</evidence>
<name>A0A5C3EVA6_9BASI</name>
<feature type="compositionally biased region" description="Basic and acidic residues" evidence="1">
    <location>
        <begin position="37"/>
        <end position="50"/>
    </location>
</feature>
<accession>A0A5C3EVA6</accession>
<organism evidence="2 3">
    <name type="scientific">Pseudozyma flocculosa</name>
    <dbReference type="NCBI Taxonomy" id="84751"/>
    <lineage>
        <taxon>Eukaryota</taxon>
        <taxon>Fungi</taxon>
        <taxon>Dikarya</taxon>
        <taxon>Basidiomycota</taxon>
        <taxon>Ustilaginomycotina</taxon>
        <taxon>Ustilaginomycetes</taxon>
        <taxon>Ustilaginales</taxon>
        <taxon>Ustilaginaceae</taxon>
        <taxon>Pseudozyma</taxon>
    </lineage>
</organism>
<evidence type="ECO:0000313" key="3">
    <source>
        <dbReference type="Proteomes" id="UP000323386"/>
    </source>
</evidence>
<gene>
    <name evidence="2" type="ORF">PSFLO_00482</name>
</gene>
<dbReference type="AlphaFoldDB" id="A0A5C3EVA6"/>
<dbReference type="Proteomes" id="UP000323386">
    <property type="component" value="Unassembled WGS sequence"/>
</dbReference>
<proteinExistence type="predicted"/>
<reference evidence="2 3" key="1">
    <citation type="submission" date="2018-03" db="EMBL/GenBank/DDBJ databases">
        <authorList>
            <person name="Guldener U."/>
        </authorList>
    </citation>
    <scope>NUCLEOTIDE SEQUENCE [LARGE SCALE GENOMIC DNA]</scope>
    <source>
        <strain evidence="2 3">DAOM196992</strain>
    </source>
</reference>
<feature type="region of interest" description="Disordered" evidence="1">
    <location>
        <begin position="37"/>
        <end position="90"/>
    </location>
</feature>
<protein>
    <submittedName>
        <fullName evidence="2">Uncharacterized protein</fullName>
    </submittedName>
</protein>